<evidence type="ECO:0000313" key="10">
    <source>
        <dbReference type="EMBL" id="PVH91723.1"/>
    </source>
</evidence>
<evidence type="ECO:0000256" key="9">
    <source>
        <dbReference type="RuleBase" id="RU000461"/>
    </source>
</evidence>
<dbReference type="PANTHER" id="PTHR24305">
    <property type="entry name" value="CYTOCHROME P450"/>
    <property type="match status" value="1"/>
</dbReference>
<gene>
    <name evidence="10" type="ORF">DM02DRAFT_703118</name>
</gene>
<keyword evidence="5 9" id="KW-0560">Oxidoreductase</keyword>
<evidence type="ECO:0000256" key="7">
    <source>
        <dbReference type="ARBA" id="ARBA00023033"/>
    </source>
</evidence>
<evidence type="ECO:0000256" key="3">
    <source>
        <dbReference type="ARBA" id="ARBA00022617"/>
    </source>
</evidence>
<protein>
    <submittedName>
        <fullName evidence="10">Cytochrome P450</fullName>
    </submittedName>
</protein>
<proteinExistence type="inferred from homology"/>
<keyword evidence="3 8" id="KW-0349">Heme</keyword>
<keyword evidence="7 9" id="KW-0503">Monooxygenase</keyword>
<dbReference type="InterPro" id="IPR017972">
    <property type="entry name" value="Cyt_P450_CS"/>
</dbReference>
<evidence type="ECO:0000256" key="1">
    <source>
        <dbReference type="ARBA" id="ARBA00001971"/>
    </source>
</evidence>
<evidence type="ECO:0000256" key="5">
    <source>
        <dbReference type="ARBA" id="ARBA00023002"/>
    </source>
</evidence>
<dbReference type="Gene3D" id="1.10.630.10">
    <property type="entry name" value="Cytochrome P450"/>
    <property type="match status" value="1"/>
</dbReference>
<dbReference type="InterPro" id="IPR050121">
    <property type="entry name" value="Cytochrome_P450_monoxygenase"/>
</dbReference>
<dbReference type="InterPro" id="IPR036396">
    <property type="entry name" value="Cyt_P450_sf"/>
</dbReference>
<dbReference type="EMBL" id="KZ805793">
    <property type="protein sequence ID" value="PVH91723.1"/>
    <property type="molecule type" value="Genomic_DNA"/>
</dbReference>
<dbReference type="PRINTS" id="PR00463">
    <property type="entry name" value="EP450I"/>
</dbReference>
<evidence type="ECO:0000256" key="8">
    <source>
        <dbReference type="PIRSR" id="PIRSR602401-1"/>
    </source>
</evidence>
<dbReference type="SUPFAM" id="SSF48264">
    <property type="entry name" value="Cytochrome P450"/>
    <property type="match status" value="1"/>
</dbReference>
<dbReference type="AlphaFoldDB" id="A0A2V1D2J8"/>
<comment type="similarity">
    <text evidence="2 9">Belongs to the cytochrome P450 family.</text>
</comment>
<dbReference type="PROSITE" id="PS00086">
    <property type="entry name" value="CYTOCHROME_P450"/>
    <property type="match status" value="1"/>
</dbReference>
<reference evidence="10 11" key="1">
    <citation type="journal article" date="2018" name="Sci. Rep.">
        <title>Comparative genomics provides insights into the lifestyle and reveals functional heterogeneity of dark septate endophytic fungi.</title>
        <authorList>
            <person name="Knapp D.G."/>
            <person name="Nemeth J.B."/>
            <person name="Barry K."/>
            <person name="Hainaut M."/>
            <person name="Henrissat B."/>
            <person name="Johnson J."/>
            <person name="Kuo A."/>
            <person name="Lim J.H.P."/>
            <person name="Lipzen A."/>
            <person name="Nolan M."/>
            <person name="Ohm R.A."/>
            <person name="Tamas L."/>
            <person name="Grigoriev I.V."/>
            <person name="Spatafora J.W."/>
            <person name="Nagy L.G."/>
            <person name="Kovacs G.M."/>
        </authorList>
    </citation>
    <scope>NUCLEOTIDE SEQUENCE [LARGE SCALE GENOMIC DNA]</scope>
    <source>
        <strain evidence="10 11">DSE2036</strain>
    </source>
</reference>
<comment type="cofactor">
    <cofactor evidence="1 8">
        <name>heme</name>
        <dbReference type="ChEBI" id="CHEBI:30413"/>
    </cofactor>
</comment>
<dbReference type="PANTHER" id="PTHR24305:SF237">
    <property type="entry name" value="CYTOCHROME P450 MONOOXYGENASE ATNE-RELATED"/>
    <property type="match status" value="1"/>
</dbReference>
<dbReference type="GO" id="GO:0005506">
    <property type="term" value="F:iron ion binding"/>
    <property type="evidence" value="ECO:0007669"/>
    <property type="project" value="InterPro"/>
</dbReference>
<organism evidence="10 11">
    <name type="scientific">Periconia macrospinosa</name>
    <dbReference type="NCBI Taxonomy" id="97972"/>
    <lineage>
        <taxon>Eukaryota</taxon>
        <taxon>Fungi</taxon>
        <taxon>Dikarya</taxon>
        <taxon>Ascomycota</taxon>
        <taxon>Pezizomycotina</taxon>
        <taxon>Dothideomycetes</taxon>
        <taxon>Pleosporomycetidae</taxon>
        <taxon>Pleosporales</taxon>
        <taxon>Massarineae</taxon>
        <taxon>Periconiaceae</taxon>
        <taxon>Periconia</taxon>
    </lineage>
</organism>
<dbReference type="InterPro" id="IPR002401">
    <property type="entry name" value="Cyt_P450_E_grp-I"/>
</dbReference>
<dbReference type="GO" id="GO:0016705">
    <property type="term" value="F:oxidoreductase activity, acting on paired donors, with incorporation or reduction of molecular oxygen"/>
    <property type="evidence" value="ECO:0007669"/>
    <property type="project" value="InterPro"/>
</dbReference>
<evidence type="ECO:0000256" key="2">
    <source>
        <dbReference type="ARBA" id="ARBA00010617"/>
    </source>
</evidence>
<dbReference type="Proteomes" id="UP000244855">
    <property type="component" value="Unassembled WGS sequence"/>
</dbReference>
<evidence type="ECO:0000256" key="6">
    <source>
        <dbReference type="ARBA" id="ARBA00023004"/>
    </source>
</evidence>
<keyword evidence="11" id="KW-1185">Reference proteome</keyword>
<accession>A0A2V1D2J8</accession>
<dbReference type="CDD" id="cd11061">
    <property type="entry name" value="CYP67-like"/>
    <property type="match status" value="1"/>
</dbReference>
<keyword evidence="6 8" id="KW-0408">Iron</keyword>
<evidence type="ECO:0000313" key="11">
    <source>
        <dbReference type="Proteomes" id="UP000244855"/>
    </source>
</evidence>
<dbReference type="InterPro" id="IPR001128">
    <property type="entry name" value="Cyt_P450"/>
</dbReference>
<dbReference type="Pfam" id="PF00067">
    <property type="entry name" value="p450"/>
    <property type="match status" value="1"/>
</dbReference>
<name>A0A2V1D2J8_9PLEO</name>
<keyword evidence="4 8" id="KW-0479">Metal-binding</keyword>
<feature type="binding site" description="axial binding residue" evidence="8">
    <location>
        <position position="436"/>
    </location>
    <ligand>
        <name>heme</name>
        <dbReference type="ChEBI" id="CHEBI:30413"/>
    </ligand>
    <ligandPart>
        <name>Fe</name>
        <dbReference type="ChEBI" id="CHEBI:18248"/>
    </ligandPart>
</feature>
<dbReference type="STRING" id="97972.A0A2V1D2J8"/>
<evidence type="ECO:0000256" key="4">
    <source>
        <dbReference type="ARBA" id="ARBA00022723"/>
    </source>
</evidence>
<dbReference type="PRINTS" id="PR00385">
    <property type="entry name" value="P450"/>
</dbReference>
<dbReference type="GO" id="GO:0020037">
    <property type="term" value="F:heme binding"/>
    <property type="evidence" value="ECO:0007669"/>
    <property type="project" value="InterPro"/>
</dbReference>
<dbReference type="OrthoDB" id="1470350at2759"/>
<dbReference type="GO" id="GO:0004497">
    <property type="term" value="F:monooxygenase activity"/>
    <property type="evidence" value="ECO:0007669"/>
    <property type="project" value="UniProtKB-KW"/>
</dbReference>
<sequence length="504" mass="56299">MSEKMNFTTAIAKLAVVFWETDLRVLTVAGVIAICLEFLVQRLILHPLAKYPGPLLGRCTTLYAAYHAWNGSLHTDMYRCHQKYEISAYSANTIKSKAYQAMVHGATNTLTIRHKGEHARRRKLLSLAFSEARMMSYENIIQRNINSLCQNLELCAKSQGATLNLSPQSDYYAFDVMSEVIFGMQCNALKDKTYRFVTEALTESNVRVSTLVQSSILGLGKIDRYLFPASIQARNRFLSFIGSLLRGRAKATFQADGDVLSFLETAKGTDGDSRLSKAEIRAECVTLVVAGSDTTSAALSSTLFYLSRNEHAYKRLCREIRDRFQSRDQIRIGPQLNSCTYLRACIDEALRMSPPAGGALWREIAPGGMTVNNLTLPPGLDVGVGIYSLHHNEEYHPEPFKYRPERWIVGEFGVSKESLELARSAFVPFSSGPRGCLGKGFAYHQLTLVLANIICGFEFYAADRDTNSAYVLKHPGGDEEFFLKDHITGAKDGPILNFKMRENL</sequence>